<dbReference type="Gene3D" id="2.160.10.10">
    <property type="entry name" value="Hexapeptide repeat proteins"/>
    <property type="match status" value="1"/>
</dbReference>
<dbReference type="EMBL" id="VVYV01000108">
    <property type="protein sequence ID" value="KAA5411646.1"/>
    <property type="molecule type" value="Genomic_DNA"/>
</dbReference>
<evidence type="ECO:0000256" key="1">
    <source>
        <dbReference type="ARBA" id="ARBA00007274"/>
    </source>
</evidence>
<dbReference type="NCBIfam" id="TIGR03570">
    <property type="entry name" value="NeuD_NnaD"/>
    <property type="match status" value="1"/>
</dbReference>
<dbReference type="InterPro" id="IPR050179">
    <property type="entry name" value="Trans_hexapeptide_repeat"/>
</dbReference>
<dbReference type="RefSeq" id="WP_007218286.1">
    <property type="nucleotide sequence ID" value="NZ_CABMLT010000041.1"/>
</dbReference>
<dbReference type="AlphaFoldDB" id="A0A108T1K4"/>
<proteinExistence type="inferred from homology"/>
<name>A0A108T1K4_9BACE</name>
<organism evidence="4 5">
    <name type="scientific">Bacteroides cellulosilyticus</name>
    <dbReference type="NCBI Taxonomy" id="246787"/>
    <lineage>
        <taxon>Bacteria</taxon>
        <taxon>Pseudomonadati</taxon>
        <taxon>Bacteroidota</taxon>
        <taxon>Bacteroidia</taxon>
        <taxon>Bacteroidales</taxon>
        <taxon>Bacteroidaceae</taxon>
        <taxon>Bacteroides</taxon>
    </lineage>
</organism>
<dbReference type="Proteomes" id="UP000448877">
    <property type="component" value="Unassembled WGS sequence"/>
</dbReference>
<evidence type="ECO:0000259" key="3">
    <source>
        <dbReference type="Pfam" id="PF17836"/>
    </source>
</evidence>
<dbReference type="InterPro" id="IPR041561">
    <property type="entry name" value="PglD_N"/>
</dbReference>
<sequence length="213" mass="23192">MKSVIIGAGTYGEVYLAYLQEAGVEIVGFLDDDPRYINQKVCGIPVLGKLDFLACLKDEYDVEAVYCPLGNNKLRVEILKRALSLGYEVPNFIHSTVVLSPNVKIGDKGIYILPKTVIMPWCNIHDFVMMSVNSVVSHHTILEEGVFLSFGVNFGASIIAHKYAYIGISATIMTGVHELGENCLIGAGAVVIKDVPTNAVMAGIPAKVLKYRE</sequence>
<dbReference type="Gene3D" id="3.40.50.20">
    <property type="match status" value="1"/>
</dbReference>
<keyword evidence="4" id="KW-0808">Transferase</keyword>
<evidence type="ECO:0000313" key="4">
    <source>
        <dbReference type="EMBL" id="KAA5411646.1"/>
    </source>
</evidence>
<evidence type="ECO:0000256" key="2">
    <source>
        <dbReference type="PIRSR" id="PIRSR620019-2"/>
    </source>
</evidence>
<accession>A0A108T1K4</accession>
<feature type="binding site" evidence="2">
    <location>
        <position position="168"/>
    </location>
    <ligand>
        <name>acetyl-CoA</name>
        <dbReference type="ChEBI" id="CHEBI:57288"/>
    </ligand>
</feature>
<feature type="binding site" evidence="2">
    <location>
        <position position="70"/>
    </location>
    <ligand>
        <name>substrate</name>
    </ligand>
</feature>
<dbReference type="PANTHER" id="PTHR43300:SF7">
    <property type="entry name" value="UDP-N-ACETYLBACILLOSAMINE N-ACETYLTRANSFERASE"/>
    <property type="match status" value="1"/>
</dbReference>
<dbReference type="InterPro" id="IPR020019">
    <property type="entry name" value="AcTrfase_PglD-like"/>
</dbReference>
<dbReference type="GO" id="GO:0016740">
    <property type="term" value="F:transferase activity"/>
    <property type="evidence" value="ECO:0007669"/>
    <property type="project" value="UniProtKB-KW"/>
</dbReference>
<gene>
    <name evidence="4" type="ORF">F2Y81_28570</name>
</gene>
<dbReference type="CDD" id="cd03360">
    <property type="entry name" value="LbH_AT_putative"/>
    <property type="match status" value="1"/>
</dbReference>
<comment type="caution">
    <text evidence="4">The sequence shown here is derived from an EMBL/GenBank/DDBJ whole genome shotgun (WGS) entry which is preliminary data.</text>
</comment>
<dbReference type="Pfam" id="PF17836">
    <property type="entry name" value="PglD_N"/>
    <property type="match status" value="1"/>
</dbReference>
<comment type="similarity">
    <text evidence="1">Belongs to the transferase hexapeptide repeat family.</text>
</comment>
<reference evidence="4 5" key="1">
    <citation type="journal article" date="2019" name="Nat. Med.">
        <title>A library of human gut bacterial isolates paired with longitudinal multiomics data enables mechanistic microbiome research.</title>
        <authorList>
            <person name="Poyet M."/>
            <person name="Groussin M."/>
            <person name="Gibbons S.M."/>
            <person name="Avila-Pacheco J."/>
            <person name="Jiang X."/>
            <person name="Kearney S.M."/>
            <person name="Perrotta A.R."/>
            <person name="Berdy B."/>
            <person name="Zhao S."/>
            <person name="Lieberman T.D."/>
            <person name="Swanson P.K."/>
            <person name="Smith M."/>
            <person name="Roesemann S."/>
            <person name="Alexander J.E."/>
            <person name="Rich S.A."/>
            <person name="Livny J."/>
            <person name="Vlamakis H."/>
            <person name="Clish C."/>
            <person name="Bullock K."/>
            <person name="Deik A."/>
            <person name="Scott J."/>
            <person name="Pierce K.A."/>
            <person name="Xavier R.J."/>
            <person name="Alm E.J."/>
        </authorList>
    </citation>
    <scope>NUCLEOTIDE SEQUENCE [LARGE SCALE GENOMIC DNA]</scope>
    <source>
        <strain evidence="4 5">BIOML-A6</strain>
    </source>
</reference>
<dbReference type="SUPFAM" id="SSF51161">
    <property type="entry name" value="Trimeric LpxA-like enzymes"/>
    <property type="match status" value="1"/>
</dbReference>
<dbReference type="PANTHER" id="PTHR43300">
    <property type="entry name" value="ACETYLTRANSFERASE"/>
    <property type="match status" value="1"/>
</dbReference>
<dbReference type="GeneID" id="66308206"/>
<dbReference type="InterPro" id="IPR011004">
    <property type="entry name" value="Trimer_LpxA-like_sf"/>
</dbReference>
<protein>
    <submittedName>
        <fullName evidence="4">Acetyltransferase</fullName>
    </submittedName>
</protein>
<feature type="domain" description="PglD N-terminal" evidence="3">
    <location>
        <begin position="4"/>
        <end position="81"/>
    </location>
</feature>
<evidence type="ECO:0000313" key="5">
    <source>
        <dbReference type="Proteomes" id="UP000448877"/>
    </source>
</evidence>